<dbReference type="InterPro" id="IPR015075">
    <property type="entry name" value="AtaL"/>
</dbReference>
<reference evidence="1 2" key="1">
    <citation type="submission" date="2016-10" db="EMBL/GenBank/DDBJ databases">
        <authorList>
            <person name="Varghese N."/>
        </authorList>
    </citation>
    <scope>NUCLEOTIDE SEQUENCE [LARGE SCALE GENOMIC DNA]</scope>
</reference>
<dbReference type="EMBL" id="LT882680">
    <property type="protein sequence ID" value="SMY24408.1"/>
    <property type="molecule type" value="Genomic_DNA"/>
</dbReference>
<dbReference type="InterPro" id="IPR023393">
    <property type="entry name" value="START-like_dom_sf"/>
</dbReference>
<proteinExistence type="predicted"/>
<dbReference type="Gene3D" id="3.30.530.20">
    <property type="match status" value="1"/>
</dbReference>
<dbReference type="Proteomes" id="UP000215453">
    <property type="component" value="Chromosome 5"/>
</dbReference>
<dbReference type="CDD" id="cd08863">
    <property type="entry name" value="SRPBCC_DUF1857"/>
    <property type="match status" value="1"/>
</dbReference>
<accession>A0A1Y6LLV1</accession>
<dbReference type="SUPFAM" id="SSF55961">
    <property type="entry name" value="Bet v1-like"/>
    <property type="match status" value="1"/>
</dbReference>
<evidence type="ECO:0000313" key="1">
    <source>
        <dbReference type="EMBL" id="SMY24408.1"/>
    </source>
</evidence>
<evidence type="ECO:0000313" key="2">
    <source>
        <dbReference type="Proteomes" id="UP000215453"/>
    </source>
</evidence>
<organism evidence="1 2">
    <name type="scientific">Zymoseptoria tritici ST99CH_1A5</name>
    <dbReference type="NCBI Taxonomy" id="1276529"/>
    <lineage>
        <taxon>Eukaryota</taxon>
        <taxon>Fungi</taxon>
        <taxon>Dikarya</taxon>
        <taxon>Ascomycota</taxon>
        <taxon>Pezizomycotina</taxon>
        <taxon>Dothideomycetes</taxon>
        <taxon>Dothideomycetidae</taxon>
        <taxon>Mycosphaerellales</taxon>
        <taxon>Mycosphaerellaceae</taxon>
        <taxon>Zymoseptoria</taxon>
    </lineage>
</organism>
<name>A0A1Y6LLV1_ZYMTR</name>
<sequence>MVVINCAYTEQINPAGATPVLTRDQVWNGLQRKIRKAQDFVPIIITGCDVLEENENEVTREAHFKERPGYPAHSVKEVCKSYFPTRVDFWQPNGALITNTVSYGPSLEEGDMNMTYTFEWRHEDVKEGSEEHKKVAKYSIEGAKMAVHNSIEAMRKMAGAGELD</sequence>
<dbReference type="Pfam" id="PF08982">
    <property type="entry name" value="AtaL"/>
    <property type="match status" value="1"/>
</dbReference>
<dbReference type="AlphaFoldDB" id="A0A1Y6LLV1"/>
<protein>
    <recommendedName>
        <fullName evidence="3">DUF1857-domain-containing protein</fullName>
    </recommendedName>
</protein>
<evidence type="ECO:0008006" key="3">
    <source>
        <dbReference type="Google" id="ProtNLM"/>
    </source>
</evidence>
<gene>
    <name evidence="1" type="ORF">ZT1A5_G5849</name>
</gene>